<dbReference type="SUPFAM" id="SSF63829">
    <property type="entry name" value="Calcium-dependent phosphotriesterase"/>
    <property type="match status" value="1"/>
</dbReference>
<dbReference type="Proteomes" id="UP000481037">
    <property type="component" value="Unassembled WGS sequence"/>
</dbReference>
<proteinExistence type="predicted"/>
<keyword evidence="3" id="KW-1185">Reference proteome</keyword>
<evidence type="ECO:0000313" key="3">
    <source>
        <dbReference type="Proteomes" id="UP000481037"/>
    </source>
</evidence>
<feature type="domain" description="Phytase-like" evidence="1">
    <location>
        <begin position="29"/>
        <end position="335"/>
    </location>
</feature>
<accession>A0A6L5QFW1</accession>
<evidence type="ECO:0000313" key="2">
    <source>
        <dbReference type="EMBL" id="MRX08663.1"/>
    </source>
</evidence>
<dbReference type="PANTHER" id="PTHR37957">
    <property type="entry name" value="BLR7070 PROTEIN"/>
    <property type="match status" value="1"/>
</dbReference>
<protein>
    <submittedName>
        <fullName evidence="2">Esterase-like activity of phytase family protein</fullName>
    </submittedName>
</protein>
<comment type="caution">
    <text evidence="2">The sequence shown here is derived from an EMBL/GenBank/DDBJ whole genome shotgun (WGS) entry which is preliminary data.</text>
</comment>
<evidence type="ECO:0000259" key="1">
    <source>
        <dbReference type="Pfam" id="PF13449"/>
    </source>
</evidence>
<dbReference type="EMBL" id="WKJM01000009">
    <property type="protein sequence ID" value="MRX08663.1"/>
    <property type="molecule type" value="Genomic_DNA"/>
</dbReference>
<name>A0A6L5QFW1_9BURK</name>
<dbReference type="Pfam" id="PF13449">
    <property type="entry name" value="Phytase-like"/>
    <property type="match status" value="1"/>
</dbReference>
<dbReference type="AlphaFoldDB" id="A0A6L5QFW1"/>
<sequence>MPATAAEQARLRLIGEQRIPHRLVFDGTVVGGLSGIDYDARSGAWMMASDDRSEFSPARFYTARLDYDAAQFRQVRLEAVHLFRQADGSTYPAQGGEVADIEAVRVDPQDGSIWYASEGSGKLGLSPFVRQAAADGGYLAALPMPALFRDDPAHRRGPRNNLSFEGLAFAPDGRSLWLGMEAPLYQDGPVATPEHGAVSRFTQFDRSGKVLAQYAYPLDRVQGVPAAGRFGDNGVSEILVLDTRHLLALERSGVQDAAGHFAFHIRLYMVELDGATDVAGHPALAGADYQPLRKRLLLDLDAAGLDKVDNLEGMSWGPLLANGHRSLVMVSDDNFSDDEVTQLLAFELLPASD</sequence>
<dbReference type="PANTHER" id="PTHR37957:SF1">
    <property type="entry name" value="PHYTASE-LIKE DOMAIN-CONTAINING PROTEIN"/>
    <property type="match status" value="1"/>
</dbReference>
<reference evidence="2 3" key="1">
    <citation type="submission" date="2019-11" db="EMBL/GenBank/DDBJ databases">
        <title>Novel species isolated from a subtropical stream in China.</title>
        <authorList>
            <person name="Lu H."/>
        </authorList>
    </citation>
    <scope>NUCLEOTIDE SEQUENCE [LARGE SCALE GENOMIC DNA]</scope>
    <source>
        <strain evidence="2 3">FT25W</strain>
    </source>
</reference>
<gene>
    <name evidence="2" type="ORF">GJ697_12520</name>
</gene>
<organism evidence="2 3">
    <name type="scientific">Duganella alba</name>
    <dbReference type="NCBI Taxonomy" id="2666081"/>
    <lineage>
        <taxon>Bacteria</taxon>
        <taxon>Pseudomonadati</taxon>
        <taxon>Pseudomonadota</taxon>
        <taxon>Betaproteobacteria</taxon>
        <taxon>Burkholderiales</taxon>
        <taxon>Oxalobacteraceae</taxon>
        <taxon>Telluria group</taxon>
        <taxon>Duganella</taxon>
    </lineage>
</organism>
<dbReference type="InterPro" id="IPR027372">
    <property type="entry name" value="Phytase-like_dom"/>
</dbReference>